<proteinExistence type="predicted"/>
<sequence>VFADFTIKDLFVSGGTKTSDQGAKSNQDTKDIEKNM</sequence>
<name>A0A6S6TGL4_9BACT</name>
<dbReference type="AlphaFoldDB" id="A0A6S6TGL4"/>
<accession>A0A6S6TGL4</accession>
<evidence type="ECO:0000313" key="2">
    <source>
        <dbReference type="EMBL" id="CAA6814155.1"/>
    </source>
</evidence>
<reference evidence="2" key="1">
    <citation type="submission" date="2020-01" db="EMBL/GenBank/DDBJ databases">
        <authorList>
            <person name="Meier V. D."/>
            <person name="Meier V D."/>
        </authorList>
    </citation>
    <scope>NUCLEOTIDE SEQUENCE</scope>
    <source>
        <strain evidence="2">HLG_WM_MAG_03</strain>
    </source>
</reference>
<evidence type="ECO:0000256" key="1">
    <source>
        <dbReference type="SAM" id="MobiDB-lite"/>
    </source>
</evidence>
<feature type="region of interest" description="Disordered" evidence="1">
    <location>
        <begin position="15"/>
        <end position="36"/>
    </location>
</feature>
<organism evidence="2">
    <name type="scientific">uncultured Sulfurovum sp</name>
    <dbReference type="NCBI Taxonomy" id="269237"/>
    <lineage>
        <taxon>Bacteria</taxon>
        <taxon>Pseudomonadati</taxon>
        <taxon>Campylobacterota</taxon>
        <taxon>Epsilonproteobacteria</taxon>
        <taxon>Campylobacterales</taxon>
        <taxon>Sulfurovaceae</taxon>
        <taxon>Sulfurovum</taxon>
        <taxon>environmental samples</taxon>
    </lineage>
</organism>
<protein>
    <submittedName>
        <fullName evidence="2">Uncharacterized protein</fullName>
    </submittedName>
</protein>
<feature type="compositionally biased region" description="Basic and acidic residues" evidence="1">
    <location>
        <begin position="27"/>
        <end position="36"/>
    </location>
</feature>
<gene>
    <name evidence="2" type="ORF">HELGO_WM43946</name>
</gene>
<dbReference type="EMBL" id="CACVAR010000236">
    <property type="protein sequence ID" value="CAA6814155.1"/>
    <property type="molecule type" value="Genomic_DNA"/>
</dbReference>
<feature type="compositionally biased region" description="Polar residues" evidence="1">
    <location>
        <begin position="15"/>
        <end position="26"/>
    </location>
</feature>
<feature type="non-terminal residue" evidence="2">
    <location>
        <position position="1"/>
    </location>
</feature>